<dbReference type="EMBL" id="BMVN01000041">
    <property type="protein sequence ID" value="GHA59543.1"/>
    <property type="molecule type" value="Genomic_DNA"/>
</dbReference>
<evidence type="ECO:0000313" key="2">
    <source>
        <dbReference type="EMBL" id="GHA59543.1"/>
    </source>
</evidence>
<accession>A0ABQ3D6L7</accession>
<name>A0ABQ3D6L7_9ACTN</name>
<keyword evidence="3" id="KW-1185">Reference proteome</keyword>
<feature type="compositionally biased region" description="Basic residues" evidence="1">
    <location>
        <begin position="1"/>
        <end position="13"/>
    </location>
</feature>
<reference evidence="3" key="1">
    <citation type="journal article" date="2019" name="Int. J. Syst. Evol. Microbiol.">
        <title>The Global Catalogue of Microorganisms (GCM) 10K type strain sequencing project: providing services to taxonomists for standard genome sequencing and annotation.</title>
        <authorList>
            <consortium name="The Broad Institute Genomics Platform"/>
            <consortium name="The Broad Institute Genome Sequencing Center for Infectious Disease"/>
            <person name="Wu L."/>
            <person name="Ma J."/>
        </authorList>
    </citation>
    <scope>NUCLEOTIDE SEQUENCE [LARGE SCALE GENOMIC DNA]</scope>
    <source>
        <strain evidence="3">JCM 4733</strain>
    </source>
</reference>
<comment type="caution">
    <text evidence="2">The sequence shown here is derived from an EMBL/GenBank/DDBJ whole genome shotgun (WGS) entry which is preliminary data.</text>
</comment>
<evidence type="ECO:0000313" key="3">
    <source>
        <dbReference type="Proteomes" id="UP000653644"/>
    </source>
</evidence>
<feature type="region of interest" description="Disordered" evidence="1">
    <location>
        <begin position="1"/>
        <end position="21"/>
    </location>
</feature>
<feature type="region of interest" description="Disordered" evidence="1">
    <location>
        <begin position="40"/>
        <end position="62"/>
    </location>
</feature>
<proteinExistence type="predicted"/>
<gene>
    <name evidence="2" type="ORF">GCM10010345_74830</name>
</gene>
<evidence type="ECO:0008006" key="4">
    <source>
        <dbReference type="Google" id="ProtNLM"/>
    </source>
</evidence>
<dbReference type="Proteomes" id="UP000653644">
    <property type="component" value="Unassembled WGS sequence"/>
</dbReference>
<protein>
    <recommendedName>
        <fullName evidence="4">HNH endonuclease</fullName>
    </recommendedName>
</protein>
<organism evidence="2 3">
    <name type="scientific">Streptomyces canarius</name>
    <dbReference type="NCBI Taxonomy" id="285453"/>
    <lineage>
        <taxon>Bacteria</taxon>
        <taxon>Bacillati</taxon>
        <taxon>Actinomycetota</taxon>
        <taxon>Actinomycetes</taxon>
        <taxon>Kitasatosporales</taxon>
        <taxon>Streptomycetaceae</taxon>
        <taxon>Streptomyces</taxon>
    </lineage>
</organism>
<evidence type="ECO:0000256" key="1">
    <source>
        <dbReference type="SAM" id="MobiDB-lite"/>
    </source>
</evidence>
<sequence>MRSHITRHTRRRPRCDTDPVAGSAVAKDLWRACRQCRGYRDASEGTNHHDREEERPAQLREE</sequence>